<evidence type="ECO:0000256" key="2">
    <source>
        <dbReference type="RuleBase" id="RU003707"/>
    </source>
</evidence>
<dbReference type="RefSeq" id="WP_217069633.1">
    <property type="nucleotide sequence ID" value="NZ_JAHQCS010000185.1"/>
</dbReference>
<keyword evidence="4" id="KW-1185">Reference proteome</keyword>
<dbReference type="NCBIfam" id="NF005802">
    <property type="entry name" value="PRK07657.1"/>
    <property type="match status" value="1"/>
</dbReference>
<dbReference type="InterPro" id="IPR018376">
    <property type="entry name" value="Enoyl-CoA_hyd/isom_CS"/>
</dbReference>
<accession>A0ABS6JMA3</accession>
<evidence type="ECO:0000313" key="4">
    <source>
        <dbReference type="Proteomes" id="UP000784880"/>
    </source>
</evidence>
<sequence>MRWIETHLEGHIAQLILKRKDAANALNQEMLDEIMETFHGWQNDLNVRAIVITGDGEKVFSAGADLKERKTMNESEVKKAVAKIGEMVNTVERMPIPVIAAINGAAIGGGLELALACDLRIASENSKFALTETGLGIIPGAGGTQRLPRTIGVQRAKEMIFTGKKIEASLAYDWGLILSVVPSRSLMVEAMGLAEAISKNAPIAIRQAKKAINNGMEVDLNTGLTIEKKAYEMTIPTKDRKEGLQAFKEKRNPVFKGE</sequence>
<organism evidence="3 4">
    <name type="scientific">Evansella tamaricis</name>
    <dbReference type="NCBI Taxonomy" id="2069301"/>
    <lineage>
        <taxon>Bacteria</taxon>
        <taxon>Bacillati</taxon>
        <taxon>Bacillota</taxon>
        <taxon>Bacilli</taxon>
        <taxon>Bacillales</taxon>
        <taxon>Bacillaceae</taxon>
        <taxon>Evansella</taxon>
    </lineage>
</organism>
<proteinExistence type="inferred from homology"/>
<name>A0ABS6JMA3_9BACI</name>
<dbReference type="CDD" id="cd06558">
    <property type="entry name" value="crotonase-like"/>
    <property type="match status" value="1"/>
</dbReference>
<dbReference type="Proteomes" id="UP000784880">
    <property type="component" value="Unassembled WGS sequence"/>
</dbReference>
<dbReference type="GO" id="GO:0004300">
    <property type="term" value="F:enoyl-CoA hydratase activity"/>
    <property type="evidence" value="ECO:0007669"/>
    <property type="project" value="UniProtKB-EC"/>
</dbReference>
<evidence type="ECO:0000313" key="3">
    <source>
        <dbReference type="EMBL" id="MBU9714808.1"/>
    </source>
</evidence>
<comment type="similarity">
    <text evidence="1 2">Belongs to the enoyl-CoA hydratase/isomerase family.</text>
</comment>
<protein>
    <submittedName>
        <fullName evidence="3">Enoyl-CoA hydratase</fullName>
        <ecNumber evidence="3">4.2.1.17</ecNumber>
    </submittedName>
</protein>
<dbReference type="EC" id="4.2.1.17" evidence="3"/>
<dbReference type="EMBL" id="JAHQCS010000185">
    <property type="protein sequence ID" value="MBU9714808.1"/>
    <property type="molecule type" value="Genomic_DNA"/>
</dbReference>
<evidence type="ECO:0000256" key="1">
    <source>
        <dbReference type="ARBA" id="ARBA00005254"/>
    </source>
</evidence>
<dbReference type="PANTHER" id="PTHR11941">
    <property type="entry name" value="ENOYL-COA HYDRATASE-RELATED"/>
    <property type="match status" value="1"/>
</dbReference>
<comment type="caution">
    <text evidence="3">The sequence shown here is derived from an EMBL/GenBank/DDBJ whole genome shotgun (WGS) entry which is preliminary data.</text>
</comment>
<keyword evidence="3" id="KW-0456">Lyase</keyword>
<gene>
    <name evidence="3" type="ORF">KS419_23975</name>
</gene>
<dbReference type="PANTHER" id="PTHR11941:SF54">
    <property type="entry name" value="ENOYL-COA HYDRATASE, MITOCHONDRIAL"/>
    <property type="match status" value="1"/>
</dbReference>
<dbReference type="Pfam" id="PF00378">
    <property type="entry name" value="ECH_1"/>
    <property type="match status" value="1"/>
</dbReference>
<reference evidence="3 4" key="1">
    <citation type="submission" date="2021-06" db="EMBL/GenBank/DDBJ databases">
        <title>Bacillus sp. RD4P76, an endophyte from a halophyte.</title>
        <authorList>
            <person name="Sun J.-Q."/>
        </authorList>
    </citation>
    <scope>NUCLEOTIDE SEQUENCE [LARGE SCALE GENOMIC DNA]</scope>
    <source>
        <strain evidence="3 4">CGMCC 1.15917</strain>
    </source>
</reference>
<dbReference type="InterPro" id="IPR001753">
    <property type="entry name" value="Enoyl-CoA_hydra/iso"/>
</dbReference>
<dbReference type="PROSITE" id="PS00166">
    <property type="entry name" value="ENOYL_COA_HYDRATASE"/>
    <property type="match status" value="1"/>
</dbReference>